<keyword evidence="7" id="KW-1185">Reference proteome</keyword>
<protein>
    <recommendedName>
        <fullName evidence="3">FAD assembly factor SdhE</fullName>
    </recommendedName>
</protein>
<dbReference type="Gene3D" id="1.10.150.250">
    <property type="entry name" value="Flavinator of succinate dehydrogenase"/>
    <property type="match status" value="1"/>
</dbReference>
<dbReference type="InterPro" id="IPR005631">
    <property type="entry name" value="SDH"/>
</dbReference>
<dbReference type="KEGG" id="mpq:ABA45_12565"/>
<dbReference type="GO" id="GO:0006105">
    <property type="term" value="P:succinate metabolic process"/>
    <property type="evidence" value="ECO:0007669"/>
    <property type="project" value="TreeGrafter"/>
</dbReference>
<evidence type="ECO:0000256" key="4">
    <source>
        <dbReference type="ARBA" id="ARBA00022490"/>
    </source>
</evidence>
<dbReference type="PANTHER" id="PTHR39585">
    <property type="entry name" value="FAD ASSEMBLY FACTOR SDHE"/>
    <property type="match status" value="1"/>
</dbReference>
<dbReference type="AlphaFoldDB" id="A0A0H4I5Y8"/>
<dbReference type="InterPro" id="IPR050531">
    <property type="entry name" value="SdhE_FAD_assembly_factor"/>
</dbReference>
<sequence length="90" mass="10751">MSEAPITSNSPEFKRLWWHSRRGMLELDNLLVPFLEQAYCDLNPNDQACYEKLLTCEDSDMFEWFMQRNKSDDPDLQRIVEVILKRVQPD</sequence>
<dbReference type="SUPFAM" id="SSF109910">
    <property type="entry name" value="YgfY-like"/>
    <property type="match status" value="1"/>
</dbReference>
<dbReference type="EMBL" id="CP011494">
    <property type="protein sequence ID" value="AKO53140.1"/>
    <property type="molecule type" value="Genomic_DNA"/>
</dbReference>
<dbReference type="RefSeq" id="WP_014871947.1">
    <property type="nucleotide sequence ID" value="NZ_CP011494.1"/>
</dbReference>
<dbReference type="Proteomes" id="UP000036406">
    <property type="component" value="Chromosome"/>
</dbReference>
<comment type="subcellular location">
    <subcellularLocation>
        <location evidence="1">Cytoplasm</location>
    </subcellularLocation>
</comment>
<dbReference type="InterPro" id="IPR036714">
    <property type="entry name" value="SDH_sf"/>
</dbReference>
<evidence type="ECO:0000256" key="1">
    <source>
        <dbReference type="ARBA" id="ARBA00004496"/>
    </source>
</evidence>
<dbReference type="PANTHER" id="PTHR39585:SF1">
    <property type="entry name" value="FAD ASSEMBLY FACTOR SDHE"/>
    <property type="match status" value="1"/>
</dbReference>
<evidence type="ECO:0000256" key="5">
    <source>
        <dbReference type="ARBA" id="ARBA00023186"/>
    </source>
</evidence>
<reference evidence="6 7" key="1">
    <citation type="submission" date="2015-05" db="EMBL/GenBank/DDBJ databases">
        <title>Complete genome of Marinobacter psychrophilus strain 20041T isolated from sea-ice of the Canadian Basin.</title>
        <authorList>
            <person name="Song L."/>
            <person name="Ren L."/>
            <person name="Yu Y."/>
            <person name="Wang X."/>
        </authorList>
    </citation>
    <scope>NUCLEOTIDE SEQUENCE [LARGE SCALE GENOMIC DNA]</scope>
    <source>
        <strain evidence="6 7">20041</strain>
    </source>
</reference>
<evidence type="ECO:0000256" key="3">
    <source>
        <dbReference type="ARBA" id="ARBA00019418"/>
    </source>
</evidence>
<evidence type="ECO:0000313" key="7">
    <source>
        <dbReference type="Proteomes" id="UP000036406"/>
    </source>
</evidence>
<keyword evidence="5" id="KW-0143">Chaperone</keyword>
<keyword evidence="4" id="KW-0963">Cytoplasm</keyword>
<evidence type="ECO:0000256" key="2">
    <source>
        <dbReference type="ARBA" id="ARBA00008571"/>
    </source>
</evidence>
<gene>
    <name evidence="6" type="ORF">ABA45_12565</name>
</gene>
<dbReference type="GO" id="GO:0005737">
    <property type="term" value="C:cytoplasm"/>
    <property type="evidence" value="ECO:0007669"/>
    <property type="project" value="UniProtKB-SubCell"/>
</dbReference>
<organism evidence="6 7">
    <name type="scientific">Marinobacter psychrophilus</name>
    <dbReference type="NCBI Taxonomy" id="330734"/>
    <lineage>
        <taxon>Bacteria</taxon>
        <taxon>Pseudomonadati</taxon>
        <taxon>Pseudomonadota</taxon>
        <taxon>Gammaproteobacteria</taxon>
        <taxon>Pseudomonadales</taxon>
        <taxon>Marinobacteraceae</taxon>
        <taxon>Marinobacter</taxon>
    </lineage>
</organism>
<comment type="similarity">
    <text evidence="2">Belongs to the SdhE FAD assembly factor family.</text>
</comment>
<proteinExistence type="inferred from homology"/>
<dbReference type="Pfam" id="PF03937">
    <property type="entry name" value="Sdh5"/>
    <property type="match status" value="1"/>
</dbReference>
<evidence type="ECO:0000313" key="6">
    <source>
        <dbReference type="EMBL" id="AKO53140.1"/>
    </source>
</evidence>
<name>A0A0H4I5Y8_9GAMM</name>
<accession>A0A0H4I5Y8</accession>
<dbReference type="PATRIC" id="fig|330734.3.peg.2633"/>
<dbReference type="STRING" id="330734.ABA45_12565"/>